<sequence length="384" mass="43285">MSVLTAARSSGIIHSLLSLRPATLTTKSTSFVMPITISLASRFSTNPLLPQPSKKAQDSRPIPATANRVRNYTSIDCARWRLGTDDAKTLNRITTSCKNSKTRTHTATAHDALANAVYDDMVQEITLYMESNPDALKELTRLGPMLEGLKEALRVVRAGAEKERGEEVEVATKKISELRWYGYEELAEHMKKIKELGDRLWRSHCETGNIMRSKIDWCGQWCGDENCPKPSQDEKGKEAGGLEVQQPGSQAPEDGNEDLKTRTLRLISRQLRANRLLAQQVQAQIHEQDAQKLWSQNLEQRLRGMEHEIYGDGHRNDDDDDDIPEGLPSDQDPPKKTSEDETPVMESTPAVTGDILDEHQGLEDEWCEFESRDEFFQRAQQGKT</sequence>
<keyword evidence="3" id="KW-1185">Reference proteome</keyword>
<dbReference type="EMBL" id="CAJPDS010000022">
    <property type="protein sequence ID" value="CAF9918601.1"/>
    <property type="molecule type" value="Genomic_DNA"/>
</dbReference>
<evidence type="ECO:0000313" key="2">
    <source>
        <dbReference type="EMBL" id="CAF9918601.1"/>
    </source>
</evidence>
<feature type="region of interest" description="Disordered" evidence="1">
    <location>
        <begin position="309"/>
        <end position="364"/>
    </location>
</feature>
<feature type="region of interest" description="Disordered" evidence="1">
    <location>
        <begin position="227"/>
        <end position="258"/>
    </location>
</feature>
<protein>
    <submittedName>
        <fullName evidence="2">Uncharacterized protein</fullName>
    </submittedName>
</protein>
<evidence type="ECO:0000256" key="1">
    <source>
        <dbReference type="SAM" id="MobiDB-lite"/>
    </source>
</evidence>
<reference evidence="2" key="1">
    <citation type="submission" date="2021-03" db="EMBL/GenBank/DDBJ databases">
        <authorList>
            <person name="Tagirdzhanova G."/>
        </authorList>
    </citation>
    <scope>NUCLEOTIDE SEQUENCE</scope>
</reference>
<proteinExistence type="predicted"/>
<dbReference type="AlphaFoldDB" id="A0A8H3F5M2"/>
<feature type="compositionally biased region" description="Basic and acidic residues" evidence="1">
    <location>
        <begin position="231"/>
        <end position="240"/>
    </location>
</feature>
<organism evidence="2 3">
    <name type="scientific">Heterodermia speciosa</name>
    <dbReference type="NCBI Taxonomy" id="116794"/>
    <lineage>
        <taxon>Eukaryota</taxon>
        <taxon>Fungi</taxon>
        <taxon>Dikarya</taxon>
        <taxon>Ascomycota</taxon>
        <taxon>Pezizomycotina</taxon>
        <taxon>Lecanoromycetes</taxon>
        <taxon>OSLEUM clade</taxon>
        <taxon>Lecanoromycetidae</taxon>
        <taxon>Caliciales</taxon>
        <taxon>Physciaceae</taxon>
        <taxon>Heterodermia</taxon>
    </lineage>
</organism>
<gene>
    <name evidence="2" type="ORF">HETSPECPRED_003811</name>
</gene>
<accession>A0A8H3F5M2</accession>
<evidence type="ECO:0000313" key="3">
    <source>
        <dbReference type="Proteomes" id="UP000664521"/>
    </source>
</evidence>
<dbReference type="Proteomes" id="UP000664521">
    <property type="component" value="Unassembled WGS sequence"/>
</dbReference>
<comment type="caution">
    <text evidence="2">The sequence shown here is derived from an EMBL/GenBank/DDBJ whole genome shotgun (WGS) entry which is preliminary data.</text>
</comment>
<name>A0A8H3F5M2_9LECA</name>